<dbReference type="Proteomes" id="UP001595978">
    <property type="component" value="Unassembled WGS sequence"/>
</dbReference>
<dbReference type="SUPFAM" id="SSF52402">
    <property type="entry name" value="Adenine nucleotide alpha hydrolases-like"/>
    <property type="match status" value="1"/>
</dbReference>
<dbReference type="EMBL" id="JBHSNQ010000192">
    <property type="protein sequence ID" value="MFC5543219.1"/>
    <property type="molecule type" value="Genomic_DNA"/>
</dbReference>
<dbReference type="SUPFAM" id="SSF82829">
    <property type="entry name" value="MesJ substrate recognition domain-like"/>
    <property type="match status" value="1"/>
</dbReference>
<keyword evidence="11" id="KW-1185">Reference proteome</keyword>
<dbReference type="Pfam" id="PF01171">
    <property type="entry name" value="ATP_bind_3"/>
    <property type="match status" value="1"/>
</dbReference>
<reference evidence="11" key="1">
    <citation type="journal article" date="2019" name="Int. J. Syst. Evol. Microbiol.">
        <title>The Global Catalogue of Microorganisms (GCM) 10K type strain sequencing project: providing services to taxonomists for standard genome sequencing and annotation.</title>
        <authorList>
            <consortium name="The Broad Institute Genomics Platform"/>
            <consortium name="The Broad Institute Genome Sequencing Center for Infectious Disease"/>
            <person name="Wu L."/>
            <person name="Ma J."/>
        </authorList>
    </citation>
    <scope>NUCLEOTIDE SEQUENCE [LARGE SCALE GENOMIC DNA]</scope>
    <source>
        <strain evidence="11">CCUG 56331</strain>
    </source>
</reference>
<evidence type="ECO:0000313" key="11">
    <source>
        <dbReference type="Proteomes" id="UP001595978"/>
    </source>
</evidence>
<evidence type="ECO:0000256" key="4">
    <source>
        <dbReference type="ARBA" id="ARBA00022694"/>
    </source>
</evidence>
<evidence type="ECO:0000256" key="8">
    <source>
        <dbReference type="HAMAP-Rule" id="MF_01161"/>
    </source>
</evidence>
<dbReference type="Gene3D" id="3.30.465.60">
    <property type="match status" value="1"/>
</dbReference>
<keyword evidence="5 8" id="KW-0547">Nucleotide-binding</keyword>
<feature type="domain" description="Lysidine-tRNA(Ile) synthetase C-terminal" evidence="9">
    <location>
        <begin position="386"/>
        <end position="460"/>
    </location>
</feature>
<evidence type="ECO:0000256" key="1">
    <source>
        <dbReference type="ARBA" id="ARBA00004496"/>
    </source>
</evidence>
<comment type="catalytic activity">
    <reaction evidence="7 8">
        <text>cytidine(34) in tRNA(Ile2) + L-lysine + ATP = lysidine(34) in tRNA(Ile2) + AMP + diphosphate + H(+)</text>
        <dbReference type="Rhea" id="RHEA:43744"/>
        <dbReference type="Rhea" id="RHEA-COMP:10625"/>
        <dbReference type="Rhea" id="RHEA-COMP:10670"/>
        <dbReference type="ChEBI" id="CHEBI:15378"/>
        <dbReference type="ChEBI" id="CHEBI:30616"/>
        <dbReference type="ChEBI" id="CHEBI:32551"/>
        <dbReference type="ChEBI" id="CHEBI:33019"/>
        <dbReference type="ChEBI" id="CHEBI:82748"/>
        <dbReference type="ChEBI" id="CHEBI:83665"/>
        <dbReference type="ChEBI" id="CHEBI:456215"/>
        <dbReference type="EC" id="6.3.4.19"/>
    </reaction>
</comment>
<evidence type="ECO:0000256" key="5">
    <source>
        <dbReference type="ARBA" id="ARBA00022741"/>
    </source>
</evidence>
<dbReference type="InterPro" id="IPR014729">
    <property type="entry name" value="Rossmann-like_a/b/a_fold"/>
</dbReference>
<dbReference type="RefSeq" id="WP_390310611.1">
    <property type="nucleotide sequence ID" value="NZ_JBHSNQ010000192.1"/>
</dbReference>
<dbReference type="Gene3D" id="3.40.50.620">
    <property type="entry name" value="HUPs"/>
    <property type="match status" value="1"/>
</dbReference>
<dbReference type="PANTHER" id="PTHR43033">
    <property type="entry name" value="TRNA(ILE)-LYSIDINE SYNTHASE-RELATED"/>
    <property type="match status" value="1"/>
</dbReference>
<evidence type="ECO:0000256" key="2">
    <source>
        <dbReference type="ARBA" id="ARBA00022490"/>
    </source>
</evidence>
<evidence type="ECO:0000313" key="10">
    <source>
        <dbReference type="EMBL" id="MFC5543219.1"/>
    </source>
</evidence>
<proteinExistence type="inferred from homology"/>
<protein>
    <recommendedName>
        <fullName evidence="8">tRNA(Ile)-lysidine synthase</fullName>
        <ecNumber evidence="8">6.3.4.19</ecNumber>
    </recommendedName>
    <alternativeName>
        <fullName evidence="8">tRNA(Ile)-2-lysyl-cytidine synthase</fullName>
    </alternativeName>
    <alternativeName>
        <fullName evidence="8">tRNA(Ile)-lysidine synthetase</fullName>
    </alternativeName>
</protein>
<keyword evidence="6 8" id="KW-0067">ATP-binding</keyword>
<dbReference type="EC" id="6.3.4.19" evidence="8"/>
<dbReference type="SMART" id="SM00977">
    <property type="entry name" value="TilS_C"/>
    <property type="match status" value="1"/>
</dbReference>
<gene>
    <name evidence="8 10" type="primary">tilS</name>
    <name evidence="10" type="ORF">ACFPOH_16030</name>
</gene>
<evidence type="ECO:0000256" key="3">
    <source>
        <dbReference type="ARBA" id="ARBA00022598"/>
    </source>
</evidence>
<dbReference type="InterPro" id="IPR012796">
    <property type="entry name" value="Lysidine-tRNA-synth_C"/>
</dbReference>
<dbReference type="InterPro" id="IPR011063">
    <property type="entry name" value="TilS/TtcA_N"/>
</dbReference>
<dbReference type="InterPro" id="IPR012795">
    <property type="entry name" value="tRNA_Ile_lys_synt_N"/>
</dbReference>
<dbReference type="PANTHER" id="PTHR43033:SF1">
    <property type="entry name" value="TRNA(ILE)-LYSIDINE SYNTHASE-RELATED"/>
    <property type="match status" value="1"/>
</dbReference>
<dbReference type="NCBIfam" id="TIGR02432">
    <property type="entry name" value="lysidine_TilS_N"/>
    <property type="match status" value="1"/>
</dbReference>
<dbReference type="HAMAP" id="MF_01161">
    <property type="entry name" value="tRNA_Ile_lys_synt"/>
    <property type="match status" value="1"/>
</dbReference>
<comment type="function">
    <text evidence="8">Ligates lysine onto the cytidine present at position 34 of the AUA codon-specific tRNA(Ile) that contains the anticodon CAU, in an ATP-dependent manner. Cytidine is converted to lysidine, thus changing the amino acid specificity of the tRNA from methionine to isoleucine.</text>
</comment>
<comment type="caution">
    <text evidence="10">The sequence shown here is derived from an EMBL/GenBank/DDBJ whole genome shotgun (WGS) entry which is preliminary data.</text>
</comment>
<keyword evidence="4 8" id="KW-0819">tRNA processing</keyword>
<comment type="subcellular location">
    <subcellularLocation>
        <location evidence="1 8">Cytoplasm</location>
    </subcellularLocation>
</comment>
<dbReference type="Pfam" id="PF11734">
    <property type="entry name" value="TilS_C"/>
    <property type="match status" value="1"/>
</dbReference>
<evidence type="ECO:0000256" key="6">
    <source>
        <dbReference type="ARBA" id="ARBA00022840"/>
    </source>
</evidence>
<keyword evidence="3 8" id="KW-0436">Ligase</keyword>
<sequence length="469" mass="54516">MATFEKKVEKYIEEQQLVEAGDRLLIACSGGIDSMGLLHFFIHFQKHWKVELYVAHVDHMLRGEVSYEDRQFVEQFCKDWNIPVFSTSIPIPELLAKEGGNSQAVCRRERYAFFAEIMKQHQINKLVTAHHADDQLETMLMSLTRAGSVNGFKGISSKRPFTVGTVIRPFLKVTKEEIGKYLMEKGGTFREDASNLKDDYTRNRFRHHIIPLMKKENHQVAIHAAELAQNLQQDDEYLNELAKSRFSSVVENIGERFVLHIDRLQKEPLALQRRIILILLNYLYHHSDAKNFAISREILELCKSQEGNATIHLPDQYVANRSYGIITFFQRKTSEGEQYPCSIEMGEWNVFNGFRVYIGKLPEDAGIQQNEAVVYYCNSNTITFPLKVRIRKEGDRIQLKGMFEPKRISRLFIDEKIPLIERDTWPILVDSNDEILAVLGVRVNHRFSKKKRADDDMVMIVEKKDPYNK</sequence>
<name>A0ABW0RG18_9BACL</name>
<feature type="binding site" evidence="8">
    <location>
        <begin position="29"/>
        <end position="34"/>
    </location>
    <ligand>
        <name>ATP</name>
        <dbReference type="ChEBI" id="CHEBI:30616"/>
    </ligand>
</feature>
<dbReference type="NCBIfam" id="TIGR02433">
    <property type="entry name" value="lysidine_TilS_C"/>
    <property type="match status" value="1"/>
</dbReference>
<comment type="domain">
    <text evidence="8">The N-terminal region contains the highly conserved SGGXDS motif, predicted to be a P-loop motif involved in ATP binding.</text>
</comment>
<dbReference type="GO" id="GO:0032267">
    <property type="term" value="F:tRNA(Ile)-lysidine synthase activity"/>
    <property type="evidence" value="ECO:0007669"/>
    <property type="project" value="UniProtKB-EC"/>
</dbReference>
<organism evidence="10 11">
    <name type="scientific">Ureibacillus suwonensis</name>
    <dbReference type="NCBI Taxonomy" id="313007"/>
    <lineage>
        <taxon>Bacteria</taxon>
        <taxon>Bacillati</taxon>
        <taxon>Bacillota</taxon>
        <taxon>Bacilli</taxon>
        <taxon>Bacillales</taxon>
        <taxon>Caryophanaceae</taxon>
        <taxon>Ureibacillus</taxon>
    </lineage>
</organism>
<comment type="similarity">
    <text evidence="8">Belongs to the tRNA(Ile)-lysidine synthase family.</text>
</comment>
<evidence type="ECO:0000256" key="7">
    <source>
        <dbReference type="ARBA" id="ARBA00048539"/>
    </source>
</evidence>
<evidence type="ECO:0000259" key="9">
    <source>
        <dbReference type="SMART" id="SM00977"/>
    </source>
</evidence>
<dbReference type="InterPro" id="IPR012094">
    <property type="entry name" value="tRNA_Ile_lys_synt"/>
</dbReference>
<accession>A0ABW0RG18</accession>
<keyword evidence="2 8" id="KW-0963">Cytoplasm</keyword>
<dbReference type="CDD" id="cd01992">
    <property type="entry name" value="TilS_N"/>
    <property type="match status" value="1"/>
</dbReference>
<dbReference type="SUPFAM" id="SSF56037">
    <property type="entry name" value="PheT/TilS domain"/>
    <property type="match status" value="1"/>
</dbReference>